<dbReference type="PANTHER" id="PTHR40866:SF1">
    <property type="entry name" value="BED-TYPE DOMAIN-CONTAINING PROTEIN"/>
    <property type="match status" value="1"/>
</dbReference>
<reference evidence="1 2" key="1">
    <citation type="submission" date="2013-11" db="EMBL/GenBank/DDBJ databases">
        <title>The Genome Sequence of Phytophthora parasitica P1976.</title>
        <authorList>
            <consortium name="The Broad Institute Genomics Platform"/>
            <person name="Russ C."/>
            <person name="Tyler B."/>
            <person name="Panabieres F."/>
            <person name="Shan W."/>
            <person name="Tripathy S."/>
            <person name="Grunwald N."/>
            <person name="Machado M."/>
            <person name="Johnson C.S."/>
            <person name="Walker B."/>
            <person name="Young S."/>
            <person name="Zeng Q."/>
            <person name="Gargeya S."/>
            <person name="Fitzgerald M."/>
            <person name="Haas B."/>
            <person name="Abouelleil A."/>
            <person name="Allen A.W."/>
            <person name="Alvarado L."/>
            <person name="Arachchi H.M."/>
            <person name="Berlin A.M."/>
            <person name="Chapman S.B."/>
            <person name="Gainer-Dewar J."/>
            <person name="Goldberg J."/>
            <person name="Griggs A."/>
            <person name="Gujja S."/>
            <person name="Hansen M."/>
            <person name="Howarth C."/>
            <person name="Imamovic A."/>
            <person name="Ireland A."/>
            <person name="Larimer J."/>
            <person name="McCowan C."/>
            <person name="Murphy C."/>
            <person name="Pearson M."/>
            <person name="Poon T.W."/>
            <person name="Priest M."/>
            <person name="Roberts A."/>
            <person name="Saif S."/>
            <person name="Shea T."/>
            <person name="Sisk P."/>
            <person name="Sykes S."/>
            <person name="Wortman J."/>
            <person name="Nusbaum C."/>
            <person name="Birren B."/>
        </authorList>
    </citation>
    <scope>NUCLEOTIDE SEQUENCE [LARGE SCALE GENOMIC DNA]</scope>
    <source>
        <strain evidence="1 2">P1976</strain>
    </source>
</reference>
<gene>
    <name evidence="1" type="ORF">F444_06916</name>
</gene>
<name>A0A081AGH5_PHYNI</name>
<protein>
    <recommendedName>
        <fullName evidence="3">HAT C-terminal dimerisation domain-containing protein</fullName>
    </recommendedName>
</protein>
<organism evidence="1 2">
    <name type="scientific">Phytophthora nicotianae P1976</name>
    <dbReference type="NCBI Taxonomy" id="1317066"/>
    <lineage>
        <taxon>Eukaryota</taxon>
        <taxon>Sar</taxon>
        <taxon>Stramenopiles</taxon>
        <taxon>Oomycota</taxon>
        <taxon>Peronosporomycetes</taxon>
        <taxon>Peronosporales</taxon>
        <taxon>Peronosporaceae</taxon>
        <taxon>Phytophthora</taxon>
    </lineage>
</organism>
<dbReference type="EMBL" id="ANJA01001233">
    <property type="protein sequence ID" value="ETO77986.1"/>
    <property type="molecule type" value="Genomic_DNA"/>
</dbReference>
<proteinExistence type="predicted"/>
<dbReference type="InterPro" id="IPR012337">
    <property type="entry name" value="RNaseH-like_sf"/>
</dbReference>
<comment type="caution">
    <text evidence="1">The sequence shown here is derived from an EMBL/GenBank/DDBJ whole genome shotgun (WGS) entry which is preliminary data.</text>
</comment>
<evidence type="ECO:0000313" key="1">
    <source>
        <dbReference type="EMBL" id="ETO77986.1"/>
    </source>
</evidence>
<evidence type="ECO:0000313" key="2">
    <source>
        <dbReference type="Proteomes" id="UP000028582"/>
    </source>
</evidence>
<dbReference type="SUPFAM" id="SSF53098">
    <property type="entry name" value="Ribonuclease H-like"/>
    <property type="match status" value="1"/>
</dbReference>
<accession>A0A081AGH5</accession>
<evidence type="ECO:0008006" key="3">
    <source>
        <dbReference type="Google" id="ProtNLM"/>
    </source>
</evidence>
<dbReference type="PANTHER" id="PTHR40866">
    <property type="entry name" value="BED-TYPE DOMAIN-CONTAINING PROTEIN"/>
    <property type="match status" value="1"/>
</dbReference>
<dbReference type="Proteomes" id="UP000028582">
    <property type="component" value="Unassembled WGS sequence"/>
</dbReference>
<dbReference type="AlphaFoldDB" id="A0A081AGH5"/>
<sequence length="120" mass="13458">MKPFFGYNETLEEESSDEELSFADVALVDIDVTAVELPYVGVEWIPPTSNDVKRLFSQAGLVYSDRRQSMLPGTLENLLFLQKNRALWNEATVDCAAAKNPKEVKDSRSSLARHVVTSCF</sequence>